<dbReference type="EMBL" id="JADJMS010000008">
    <property type="protein sequence ID" value="MBK7414321.1"/>
    <property type="molecule type" value="Genomic_DNA"/>
</dbReference>
<gene>
    <name evidence="1" type="ORF">IPJ38_03565</name>
</gene>
<sequence length="117" mass="11776">MLSILKTVALENPMTAAGETVLNLGSQAVGLPVAGIAGIGASVGNALGLTKRTGADVVHSVGEAMTYQPRGEMGKHAAEIAAYPFQKLAEAGQGAGDKVLDAIYRSTVLVSQVVAKG</sequence>
<reference evidence="1 2" key="1">
    <citation type="submission" date="2020-10" db="EMBL/GenBank/DDBJ databases">
        <title>Connecting structure to function with the recovery of over 1000 high-quality activated sludge metagenome-assembled genomes encoding full-length rRNA genes using long-read sequencing.</title>
        <authorList>
            <person name="Singleton C.M."/>
            <person name="Petriglieri F."/>
            <person name="Kristensen J.M."/>
            <person name="Kirkegaard R.H."/>
            <person name="Michaelsen T.Y."/>
            <person name="Andersen M.H."/>
            <person name="Karst S.M."/>
            <person name="Dueholm M.S."/>
            <person name="Nielsen P.H."/>
            <person name="Albertsen M."/>
        </authorList>
    </citation>
    <scope>NUCLEOTIDE SEQUENCE [LARGE SCALE GENOMIC DNA]</scope>
    <source>
        <strain evidence="1">EsbW_18-Q3-R4-48_BATAC.463</strain>
    </source>
</reference>
<proteinExistence type="predicted"/>
<dbReference type="Proteomes" id="UP000739411">
    <property type="component" value="Unassembled WGS sequence"/>
</dbReference>
<protein>
    <submittedName>
        <fullName evidence="1">Uncharacterized protein</fullName>
    </submittedName>
</protein>
<evidence type="ECO:0000313" key="1">
    <source>
        <dbReference type="EMBL" id="MBK7414321.1"/>
    </source>
</evidence>
<evidence type="ECO:0000313" key="2">
    <source>
        <dbReference type="Proteomes" id="UP000739411"/>
    </source>
</evidence>
<dbReference type="AlphaFoldDB" id="A0A935MYA1"/>
<organism evidence="1 2">
    <name type="scientific">Candidatus Dechloromonas phosphorivorans</name>
    <dbReference type="NCBI Taxonomy" id="2899244"/>
    <lineage>
        <taxon>Bacteria</taxon>
        <taxon>Pseudomonadati</taxon>
        <taxon>Pseudomonadota</taxon>
        <taxon>Betaproteobacteria</taxon>
        <taxon>Rhodocyclales</taxon>
        <taxon>Azonexaceae</taxon>
        <taxon>Dechloromonas</taxon>
    </lineage>
</organism>
<comment type="caution">
    <text evidence="1">The sequence shown here is derived from an EMBL/GenBank/DDBJ whole genome shotgun (WGS) entry which is preliminary data.</text>
</comment>
<name>A0A935MYA1_9RHOO</name>
<accession>A0A935MYA1</accession>